<dbReference type="InterPro" id="IPR054156">
    <property type="entry name" value="YxaF_TetR_C"/>
</dbReference>
<feature type="domain" description="Transcriptional regulator LmrA/YxaF-like C-terminal" evidence="1">
    <location>
        <begin position="2"/>
        <end position="76"/>
    </location>
</feature>
<gene>
    <name evidence="2" type="ORF">GCM10009789_11910</name>
</gene>
<dbReference type="InterPro" id="IPR036271">
    <property type="entry name" value="Tet_transcr_reg_TetR-rel_C_sf"/>
</dbReference>
<proteinExistence type="predicted"/>
<sequence>MSTELSDKDERSRTALARAFGDWQQLLVETLTRLRDRGILAADVDPHRLGTGLLAALQGGYILAQNAHSSQPMADALDMALDRINSFVER</sequence>
<evidence type="ECO:0000313" key="3">
    <source>
        <dbReference type="Proteomes" id="UP001500393"/>
    </source>
</evidence>
<reference evidence="2 3" key="1">
    <citation type="journal article" date="2019" name="Int. J. Syst. Evol. Microbiol.">
        <title>The Global Catalogue of Microorganisms (GCM) 10K type strain sequencing project: providing services to taxonomists for standard genome sequencing and annotation.</title>
        <authorList>
            <consortium name="The Broad Institute Genomics Platform"/>
            <consortium name="The Broad Institute Genome Sequencing Center for Infectious Disease"/>
            <person name="Wu L."/>
            <person name="Ma J."/>
        </authorList>
    </citation>
    <scope>NUCLEOTIDE SEQUENCE [LARGE SCALE GENOMIC DNA]</scope>
    <source>
        <strain evidence="2 3">JCM 14969</strain>
    </source>
</reference>
<dbReference type="Gene3D" id="1.10.357.10">
    <property type="entry name" value="Tetracycline Repressor, domain 2"/>
    <property type="match status" value="1"/>
</dbReference>
<keyword evidence="3" id="KW-1185">Reference proteome</keyword>
<dbReference type="Proteomes" id="UP001500393">
    <property type="component" value="Unassembled WGS sequence"/>
</dbReference>
<dbReference type="Pfam" id="PF21993">
    <property type="entry name" value="TetR_C_13_2"/>
    <property type="match status" value="1"/>
</dbReference>
<protein>
    <recommendedName>
        <fullName evidence="1">Transcriptional regulator LmrA/YxaF-like C-terminal domain-containing protein</fullName>
    </recommendedName>
</protein>
<comment type="caution">
    <text evidence="2">The sequence shown here is derived from an EMBL/GenBank/DDBJ whole genome shotgun (WGS) entry which is preliminary data.</text>
</comment>
<evidence type="ECO:0000313" key="2">
    <source>
        <dbReference type="EMBL" id="GAA1560248.1"/>
    </source>
</evidence>
<dbReference type="SUPFAM" id="SSF48498">
    <property type="entry name" value="Tetracyclin repressor-like, C-terminal domain"/>
    <property type="match status" value="1"/>
</dbReference>
<dbReference type="EMBL" id="BAAAOS010000008">
    <property type="protein sequence ID" value="GAA1560248.1"/>
    <property type="molecule type" value="Genomic_DNA"/>
</dbReference>
<name>A0ABN2CKT3_9ACTN</name>
<accession>A0ABN2CKT3</accession>
<organism evidence="2 3">
    <name type="scientific">Kribbella sancticallisti</name>
    <dbReference type="NCBI Taxonomy" id="460087"/>
    <lineage>
        <taxon>Bacteria</taxon>
        <taxon>Bacillati</taxon>
        <taxon>Actinomycetota</taxon>
        <taxon>Actinomycetes</taxon>
        <taxon>Propionibacteriales</taxon>
        <taxon>Kribbellaceae</taxon>
        <taxon>Kribbella</taxon>
    </lineage>
</organism>
<evidence type="ECO:0000259" key="1">
    <source>
        <dbReference type="Pfam" id="PF21993"/>
    </source>
</evidence>